<proteinExistence type="predicted"/>
<dbReference type="Proteomes" id="UP000028524">
    <property type="component" value="Unassembled WGS sequence"/>
</dbReference>
<dbReference type="PANTHER" id="PTHR39401">
    <property type="entry name" value="SNOAL-LIKE DOMAIN-CONTAINING PROTEIN"/>
    <property type="match status" value="1"/>
</dbReference>
<evidence type="ECO:0000313" key="2">
    <source>
        <dbReference type="Proteomes" id="UP000028524"/>
    </source>
</evidence>
<organism evidence="1 2">
    <name type="scientific">Stachybotrys chlorohalonatus (strain IBT 40285)</name>
    <dbReference type="NCBI Taxonomy" id="1283841"/>
    <lineage>
        <taxon>Eukaryota</taxon>
        <taxon>Fungi</taxon>
        <taxon>Dikarya</taxon>
        <taxon>Ascomycota</taxon>
        <taxon>Pezizomycotina</taxon>
        <taxon>Sordariomycetes</taxon>
        <taxon>Hypocreomycetidae</taxon>
        <taxon>Hypocreales</taxon>
        <taxon>Stachybotryaceae</taxon>
        <taxon>Stachybotrys</taxon>
    </lineage>
</organism>
<dbReference type="EMBL" id="KL659244">
    <property type="protein sequence ID" value="KFA70276.1"/>
    <property type="molecule type" value="Genomic_DNA"/>
</dbReference>
<protein>
    <recommendedName>
        <fullName evidence="3">SnoaL-like domain-containing protein</fullName>
    </recommendedName>
</protein>
<accession>A0A084R241</accession>
<keyword evidence="2" id="KW-1185">Reference proteome</keyword>
<dbReference type="HOGENOM" id="CLU_107714_2_0_1"/>
<dbReference type="OMA" id="KMRFYQV"/>
<evidence type="ECO:0000313" key="1">
    <source>
        <dbReference type="EMBL" id="KFA70276.1"/>
    </source>
</evidence>
<dbReference type="InterPro" id="IPR032710">
    <property type="entry name" value="NTF2-like_dom_sf"/>
</dbReference>
<dbReference type="STRING" id="1283841.A0A084R241"/>
<reference evidence="1 2" key="1">
    <citation type="journal article" date="2014" name="BMC Genomics">
        <title>Comparative genome sequencing reveals chemotype-specific gene clusters in the toxigenic black mold Stachybotrys.</title>
        <authorList>
            <person name="Semeiks J."/>
            <person name="Borek D."/>
            <person name="Otwinowski Z."/>
            <person name="Grishin N.V."/>
        </authorList>
    </citation>
    <scope>NUCLEOTIDE SEQUENCE [LARGE SCALE GENOMIC DNA]</scope>
    <source>
        <strain evidence="1 2">IBT 40285</strain>
    </source>
</reference>
<dbReference type="PANTHER" id="PTHR39401:SF1">
    <property type="entry name" value="SNOAL-LIKE DOMAIN-CONTAINING PROTEIN"/>
    <property type="match status" value="1"/>
</dbReference>
<evidence type="ECO:0008006" key="3">
    <source>
        <dbReference type="Google" id="ProtNLM"/>
    </source>
</evidence>
<name>A0A084R241_STAC4</name>
<gene>
    <name evidence="1" type="ORF">S40285_08215</name>
</gene>
<dbReference type="AlphaFoldDB" id="A0A084R241"/>
<dbReference type="SUPFAM" id="SSF54427">
    <property type="entry name" value="NTF2-like"/>
    <property type="match status" value="1"/>
</dbReference>
<dbReference type="InParanoid" id="A0A084R241"/>
<dbReference type="OrthoDB" id="3468019at2759"/>
<sequence>MMAYQSSYPAEIVVDPEVVRFFETFYKISDTPGALDEYIDLFTEDATFILASKKVSEIIPLRQSMWTTVEARAHSIPQIFPFGGGSHEYMLYGTVALGLKNGNKGEVEWAGRSVLEKSATDGKWRMKFYQIYLDTGATAAYEN</sequence>